<dbReference type="EMBL" id="CP157804">
    <property type="protein sequence ID" value="XBQ23456.1"/>
    <property type="molecule type" value="Genomic_DNA"/>
</dbReference>
<dbReference type="KEGG" id="fld:ABNE31_00750"/>
<reference evidence="1" key="1">
    <citation type="submission" date="2024-05" db="EMBL/GenBank/DDBJ databases">
        <title>Draft Genome Sequences of Flagellimonas sp. MMG031 and Marinobacter sp. MMG032 Isolated from the dinoflagellate Symbiodinium pilosum.</title>
        <authorList>
            <person name="Shikuma N.J."/>
            <person name="Farrell M.V."/>
        </authorList>
    </citation>
    <scope>NUCLEOTIDE SEQUENCE</scope>
    <source>
        <strain evidence="1">MMG031</strain>
    </source>
</reference>
<organism evidence="1">
    <name type="scientific">Flagellimonas sp. MMG031</name>
    <dbReference type="NCBI Taxonomy" id="3158549"/>
    <lineage>
        <taxon>Bacteria</taxon>
        <taxon>Pseudomonadati</taxon>
        <taxon>Bacteroidota</taxon>
        <taxon>Flavobacteriia</taxon>
        <taxon>Flavobacteriales</taxon>
        <taxon>Flavobacteriaceae</taxon>
        <taxon>Flagellimonas</taxon>
    </lineage>
</organism>
<name>A0AAU7MYA9_9FLAO</name>
<evidence type="ECO:0000313" key="1">
    <source>
        <dbReference type="EMBL" id="XBQ23456.1"/>
    </source>
</evidence>
<dbReference type="AlphaFoldDB" id="A0AAU7MYA9"/>
<protein>
    <submittedName>
        <fullName evidence="1">Uncharacterized protein</fullName>
    </submittedName>
</protein>
<accession>A0AAU7MYA9</accession>
<sequence length="149" mass="16871">MLPPTIASALTHFLHHSTHTQLQITFASLNICNSQQGMLLHHLPSRQGRIGFQKLSPQLLQLDIMDSLVFRFSLQCHIYQTTNLNDMGPLSLPRPLDQGSLYVDEEKLVLSFRIDAPDPLLRIQVTHTYQGIYRLEKLCTPICGHATKA</sequence>
<proteinExistence type="predicted"/>
<gene>
    <name evidence="1" type="ORF">ABNE31_00750</name>
</gene>
<dbReference type="RefSeq" id="WP_349351999.1">
    <property type="nucleotide sequence ID" value="NZ_CP157804.1"/>
</dbReference>